<sequence>MSACCGTRSASGARRPKGRGSPATRAHQRCTSTVSTETTARLVAAAPPDAVFAVTDRHGVVTYGRQHARLHAAAASLAAQGVRQGDRVHVSLPNGQEFLDVWFATAHLGAILVPTNPNSTSDEFGHVLADAQPRVSIADGEAAEKLRGHPVLTPGELAGEGHVPAAPVTGGDPAAILYTSGTTSRPKGVVITHDNYTAVGRAVAGQLAVTAADRWFIALPLFHANAQYYCTMSALVRSASVAVADRFSASRWGIQAARFGATLGSLFAAPIRMILTNPPADGEARLRTVLFAQNLSDRQATEFEHRFATRLVQLYGMTETVLPPTMNPDTEQRRWNSIGRTLPGVTITLADDDGNPVPDGEAGEIQVHGRLGDTIANGYWHNPVATADTFGDGVLRTGDLARRDADGFLYFVDRAKDMIKRSGENVSAGEIERVAGEHPAIAECAVVGVPDPVYDEAVLLVAVVVPGATADAEDIIAWCAERLAAFKVPARVHFLSTLPRTSVGKIRKADLRSLLN</sequence>
<dbReference type="InterPro" id="IPR042099">
    <property type="entry name" value="ANL_N_sf"/>
</dbReference>
<dbReference type="Pfam" id="PF13193">
    <property type="entry name" value="AMP-binding_C"/>
    <property type="match status" value="1"/>
</dbReference>
<evidence type="ECO:0000256" key="2">
    <source>
        <dbReference type="ARBA" id="ARBA00022598"/>
    </source>
</evidence>
<keyword evidence="2" id="KW-0436">Ligase</keyword>
<dbReference type="AlphaFoldDB" id="A0A6N7YY90"/>
<evidence type="ECO:0000256" key="1">
    <source>
        <dbReference type="ARBA" id="ARBA00006432"/>
    </source>
</evidence>
<evidence type="ECO:0000313" key="6">
    <source>
        <dbReference type="EMBL" id="MTD53863.1"/>
    </source>
</evidence>
<feature type="region of interest" description="Disordered" evidence="3">
    <location>
        <begin position="1"/>
        <end position="34"/>
    </location>
</feature>
<organism evidence="6 7">
    <name type="scientific">Amycolatopsis pithecellobii</name>
    <dbReference type="NCBI Taxonomy" id="664692"/>
    <lineage>
        <taxon>Bacteria</taxon>
        <taxon>Bacillati</taxon>
        <taxon>Actinomycetota</taxon>
        <taxon>Actinomycetes</taxon>
        <taxon>Pseudonocardiales</taxon>
        <taxon>Pseudonocardiaceae</taxon>
        <taxon>Amycolatopsis</taxon>
    </lineage>
</organism>
<proteinExistence type="inferred from homology"/>
<evidence type="ECO:0000259" key="5">
    <source>
        <dbReference type="Pfam" id="PF13193"/>
    </source>
</evidence>
<dbReference type="InterPro" id="IPR025110">
    <property type="entry name" value="AMP-bd_C"/>
</dbReference>
<protein>
    <submittedName>
        <fullName evidence="6">AMP-binding protein</fullName>
    </submittedName>
</protein>
<dbReference type="InterPro" id="IPR045851">
    <property type="entry name" value="AMP-bd_C_sf"/>
</dbReference>
<feature type="domain" description="AMP-binding enzyme C-terminal" evidence="5">
    <location>
        <begin position="430"/>
        <end position="505"/>
    </location>
</feature>
<reference evidence="6 7" key="1">
    <citation type="submission" date="2019-11" db="EMBL/GenBank/DDBJ databases">
        <title>Draft genome of Amycolatopsis RM579.</title>
        <authorList>
            <person name="Duangmal K."/>
            <person name="Mingma R."/>
        </authorList>
    </citation>
    <scope>NUCLEOTIDE SEQUENCE [LARGE SCALE GENOMIC DNA]</scope>
    <source>
        <strain evidence="6 7">RM579</strain>
    </source>
</reference>
<comment type="similarity">
    <text evidence="1">Belongs to the ATP-dependent AMP-binding enzyme family.</text>
</comment>
<dbReference type="Gene3D" id="3.40.50.12780">
    <property type="entry name" value="N-terminal domain of ligase-like"/>
    <property type="match status" value="1"/>
</dbReference>
<comment type="caution">
    <text evidence="6">The sequence shown here is derived from an EMBL/GenBank/DDBJ whole genome shotgun (WGS) entry which is preliminary data.</text>
</comment>
<dbReference type="Gene3D" id="3.30.300.30">
    <property type="match status" value="1"/>
</dbReference>
<dbReference type="Pfam" id="PF00501">
    <property type="entry name" value="AMP-binding"/>
    <property type="match status" value="1"/>
</dbReference>
<keyword evidence="7" id="KW-1185">Reference proteome</keyword>
<feature type="domain" description="AMP-dependent synthetase/ligase" evidence="4">
    <location>
        <begin position="44"/>
        <end position="380"/>
    </location>
</feature>
<dbReference type="SUPFAM" id="SSF56801">
    <property type="entry name" value="Acetyl-CoA synthetase-like"/>
    <property type="match status" value="1"/>
</dbReference>
<dbReference type="InterPro" id="IPR000873">
    <property type="entry name" value="AMP-dep_synth/lig_dom"/>
</dbReference>
<evidence type="ECO:0000256" key="3">
    <source>
        <dbReference type="SAM" id="MobiDB-lite"/>
    </source>
</evidence>
<dbReference type="EMBL" id="WMBA01000008">
    <property type="protein sequence ID" value="MTD53863.1"/>
    <property type="molecule type" value="Genomic_DNA"/>
</dbReference>
<dbReference type="PANTHER" id="PTHR43201">
    <property type="entry name" value="ACYL-COA SYNTHETASE"/>
    <property type="match status" value="1"/>
</dbReference>
<dbReference type="PANTHER" id="PTHR43201:SF5">
    <property type="entry name" value="MEDIUM-CHAIN ACYL-COA LIGASE ACSF2, MITOCHONDRIAL"/>
    <property type="match status" value="1"/>
</dbReference>
<evidence type="ECO:0000259" key="4">
    <source>
        <dbReference type="Pfam" id="PF00501"/>
    </source>
</evidence>
<dbReference type="Proteomes" id="UP000440096">
    <property type="component" value="Unassembled WGS sequence"/>
</dbReference>
<name>A0A6N7YY90_9PSEU</name>
<dbReference type="GO" id="GO:0031956">
    <property type="term" value="F:medium-chain fatty acid-CoA ligase activity"/>
    <property type="evidence" value="ECO:0007669"/>
    <property type="project" value="TreeGrafter"/>
</dbReference>
<accession>A0A6N7YY90</accession>
<dbReference type="InterPro" id="IPR020845">
    <property type="entry name" value="AMP-binding_CS"/>
</dbReference>
<gene>
    <name evidence="6" type="ORF">GKO32_07700</name>
</gene>
<evidence type="ECO:0000313" key="7">
    <source>
        <dbReference type="Proteomes" id="UP000440096"/>
    </source>
</evidence>
<dbReference type="GO" id="GO:0006631">
    <property type="term" value="P:fatty acid metabolic process"/>
    <property type="evidence" value="ECO:0007669"/>
    <property type="project" value="TreeGrafter"/>
</dbReference>
<dbReference type="PROSITE" id="PS00455">
    <property type="entry name" value="AMP_BINDING"/>
    <property type="match status" value="1"/>
</dbReference>